<name>A0ABM8MAR4_9GAMM</name>
<dbReference type="EMBL" id="CAHJWF010000482">
    <property type="protein sequence ID" value="CAB5507853.1"/>
    <property type="molecule type" value="Genomic_DNA"/>
</dbReference>
<comment type="caution">
    <text evidence="1">The sequence shown here is derived from an EMBL/GenBank/DDBJ whole genome shotgun (WGS) entry which is preliminary data.</text>
</comment>
<keyword evidence="2" id="KW-1185">Reference proteome</keyword>
<evidence type="ECO:0000313" key="2">
    <source>
        <dbReference type="Proteomes" id="UP000626656"/>
    </source>
</evidence>
<dbReference type="Proteomes" id="UP000626656">
    <property type="component" value="Unassembled WGS sequence"/>
</dbReference>
<organism evidence="1 2">
    <name type="scientific">Bathymodiolus thermophilus thioautotrophic gill symbiont</name>
    <dbReference type="NCBI Taxonomy" id="2360"/>
    <lineage>
        <taxon>Bacteria</taxon>
        <taxon>Pseudomonadati</taxon>
        <taxon>Pseudomonadota</taxon>
        <taxon>Gammaproteobacteria</taxon>
        <taxon>sulfur-oxidizing symbionts</taxon>
    </lineage>
</organism>
<gene>
    <name evidence="1" type="ORF">AZO1586I_2128</name>
</gene>
<sequence>MITLRAMITLKAVIKAVITFKNCDYIKDYDDINLDFSVQK</sequence>
<evidence type="ECO:0000313" key="1">
    <source>
        <dbReference type="EMBL" id="CAB5507853.1"/>
    </source>
</evidence>
<protein>
    <submittedName>
        <fullName evidence="1">Uncharacterized protein</fullName>
    </submittedName>
</protein>
<proteinExistence type="predicted"/>
<accession>A0ABM8MAR4</accession>
<reference evidence="1 2" key="1">
    <citation type="submission" date="2020-05" db="EMBL/GenBank/DDBJ databases">
        <authorList>
            <person name="Petersen J."/>
            <person name="Sayavedra L."/>
        </authorList>
    </citation>
    <scope>NUCLEOTIDE SEQUENCE [LARGE SCALE GENOMIC DNA]</scope>
    <source>
        <strain evidence="1">B azoricus SOX ET2 1586I</strain>
    </source>
</reference>